<evidence type="ECO:0000313" key="9">
    <source>
        <dbReference type="EMBL" id="TNC74838.1"/>
    </source>
</evidence>
<gene>
    <name evidence="4 9" type="primary">truA</name>
    <name evidence="9" type="ORF">FHG71_01530</name>
</gene>
<evidence type="ECO:0000256" key="2">
    <source>
        <dbReference type="ARBA" id="ARBA00022694"/>
    </source>
</evidence>
<name>A0A5C4NN12_9RHOB</name>
<dbReference type="EMBL" id="VDFV01000001">
    <property type="protein sequence ID" value="TNC74838.1"/>
    <property type="molecule type" value="Genomic_DNA"/>
</dbReference>
<keyword evidence="2 4" id="KW-0819">tRNA processing</keyword>
<evidence type="ECO:0000259" key="8">
    <source>
        <dbReference type="Pfam" id="PF01416"/>
    </source>
</evidence>
<dbReference type="AlphaFoldDB" id="A0A5C4NN12"/>
<dbReference type="SUPFAM" id="SSF55120">
    <property type="entry name" value="Pseudouridine synthase"/>
    <property type="match status" value="1"/>
</dbReference>
<comment type="similarity">
    <text evidence="1 4 7">Belongs to the tRNA pseudouridine synthase TruA family.</text>
</comment>
<dbReference type="InterPro" id="IPR020097">
    <property type="entry name" value="PsdUridine_synth_TruA_a/b_dom"/>
</dbReference>
<dbReference type="GO" id="GO:0031119">
    <property type="term" value="P:tRNA pseudouridine synthesis"/>
    <property type="evidence" value="ECO:0007669"/>
    <property type="project" value="UniProtKB-UniRule"/>
</dbReference>
<organism evidence="9 10">
    <name type="scientific">Rubellimicrobium roseum</name>
    <dbReference type="NCBI Taxonomy" id="687525"/>
    <lineage>
        <taxon>Bacteria</taxon>
        <taxon>Pseudomonadati</taxon>
        <taxon>Pseudomonadota</taxon>
        <taxon>Alphaproteobacteria</taxon>
        <taxon>Rhodobacterales</taxon>
        <taxon>Roseobacteraceae</taxon>
        <taxon>Rubellimicrobium</taxon>
    </lineage>
</organism>
<dbReference type="RefSeq" id="WP_139079832.1">
    <property type="nucleotide sequence ID" value="NZ_VDFV01000001.1"/>
</dbReference>
<accession>A0A5C4NN12</accession>
<dbReference type="GO" id="GO:0160147">
    <property type="term" value="F:tRNA pseudouridine(38-40) synthase activity"/>
    <property type="evidence" value="ECO:0007669"/>
    <property type="project" value="UniProtKB-EC"/>
</dbReference>
<evidence type="ECO:0000313" key="10">
    <source>
        <dbReference type="Proteomes" id="UP000305709"/>
    </source>
</evidence>
<dbReference type="PANTHER" id="PTHR11142:SF0">
    <property type="entry name" value="TRNA PSEUDOURIDINE SYNTHASE-LIKE 1"/>
    <property type="match status" value="1"/>
</dbReference>
<dbReference type="PANTHER" id="PTHR11142">
    <property type="entry name" value="PSEUDOURIDYLATE SYNTHASE"/>
    <property type="match status" value="1"/>
</dbReference>
<feature type="active site" description="Nucleophile" evidence="4 5">
    <location>
        <position position="52"/>
    </location>
</feature>
<dbReference type="Proteomes" id="UP000305709">
    <property type="component" value="Unassembled WGS sequence"/>
</dbReference>
<feature type="domain" description="Pseudouridine synthase I TruA alpha/beta" evidence="8">
    <location>
        <begin position="9"/>
        <end position="104"/>
    </location>
</feature>
<dbReference type="InterPro" id="IPR020094">
    <property type="entry name" value="TruA/RsuA/RluB/E/F_N"/>
</dbReference>
<dbReference type="EC" id="5.4.99.12" evidence="4"/>
<evidence type="ECO:0000256" key="1">
    <source>
        <dbReference type="ARBA" id="ARBA00009375"/>
    </source>
</evidence>
<dbReference type="InterPro" id="IPR001406">
    <property type="entry name" value="PsdUridine_synth_TruA"/>
</dbReference>
<dbReference type="FunFam" id="3.30.70.580:FF:000001">
    <property type="entry name" value="tRNA pseudouridine synthase A"/>
    <property type="match status" value="1"/>
</dbReference>
<reference evidence="9 10" key="1">
    <citation type="submission" date="2019-06" db="EMBL/GenBank/DDBJ databases">
        <authorList>
            <person name="Jiang L."/>
        </authorList>
    </citation>
    <scope>NUCLEOTIDE SEQUENCE [LARGE SCALE GENOMIC DNA]</scope>
    <source>
        <strain evidence="9 10">YIM 48858</strain>
    </source>
</reference>
<dbReference type="NCBIfam" id="TIGR00071">
    <property type="entry name" value="hisT_truA"/>
    <property type="match status" value="1"/>
</dbReference>
<feature type="domain" description="Pseudouridine synthase I TruA alpha/beta" evidence="8">
    <location>
        <begin position="145"/>
        <end position="250"/>
    </location>
</feature>
<comment type="function">
    <text evidence="4">Formation of pseudouridine at positions 38, 39 and 40 in the anticodon stem and loop of transfer RNAs.</text>
</comment>
<dbReference type="CDD" id="cd02570">
    <property type="entry name" value="PseudoU_synth_EcTruA"/>
    <property type="match status" value="1"/>
</dbReference>
<dbReference type="GO" id="GO:0003723">
    <property type="term" value="F:RNA binding"/>
    <property type="evidence" value="ECO:0007669"/>
    <property type="project" value="InterPro"/>
</dbReference>
<evidence type="ECO:0000256" key="3">
    <source>
        <dbReference type="ARBA" id="ARBA00023235"/>
    </source>
</evidence>
<evidence type="ECO:0000256" key="6">
    <source>
        <dbReference type="PIRSR" id="PIRSR001430-2"/>
    </source>
</evidence>
<dbReference type="OrthoDB" id="9811823at2"/>
<comment type="catalytic activity">
    <reaction evidence="4 7">
        <text>uridine(38/39/40) in tRNA = pseudouridine(38/39/40) in tRNA</text>
        <dbReference type="Rhea" id="RHEA:22376"/>
        <dbReference type="Rhea" id="RHEA-COMP:10085"/>
        <dbReference type="Rhea" id="RHEA-COMP:10087"/>
        <dbReference type="ChEBI" id="CHEBI:65314"/>
        <dbReference type="ChEBI" id="CHEBI:65315"/>
        <dbReference type="EC" id="5.4.99.12"/>
    </reaction>
</comment>
<dbReference type="InterPro" id="IPR020095">
    <property type="entry name" value="PsdUridine_synth_TruA_C"/>
</dbReference>
<dbReference type="Pfam" id="PF01416">
    <property type="entry name" value="PseudoU_synth_1"/>
    <property type="match status" value="2"/>
</dbReference>
<proteinExistence type="inferred from homology"/>
<evidence type="ECO:0000256" key="4">
    <source>
        <dbReference type="HAMAP-Rule" id="MF_00171"/>
    </source>
</evidence>
<keyword evidence="10" id="KW-1185">Reference proteome</keyword>
<dbReference type="HAMAP" id="MF_00171">
    <property type="entry name" value="TruA"/>
    <property type="match status" value="1"/>
</dbReference>
<protein>
    <recommendedName>
        <fullName evidence="4">tRNA pseudouridine synthase A</fullName>
        <ecNumber evidence="4">5.4.99.12</ecNumber>
    </recommendedName>
    <alternativeName>
        <fullName evidence="4">tRNA pseudouridine(38-40) synthase</fullName>
    </alternativeName>
    <alternativeName>
        <fullName evidence="4">tRNA pseudouridylate synthase I</fullName>
    </alternativeName>
    <alternativeName>
        <fullName evidence="4">tRNA-uridine isomerase I</fullName>
    </alternativeName>
</protein>
<comment type="subunit">
    <text evidence="4">Homodimer.</text>
</comment>
<dbReference type="InterPro" id="IPR020103">
    <property type="entry name" value="PsdUridine_synth_cat_dom_sf"/>
</dbReference>
<comment type="caution">
    <text evidence="4">Lacks conserved residue(s) required for the propagation of feature annotation.</text>
</comment>
<evidence type="ECO:0000256" key="5">
    <source>
        <dbReference type="PIRSR" id="PIRSR001430-1"/>
    </source>
</evidence>
<dbReference type="PIRSF" id="PIRSF001430">
    <property type="entry name" value="tRNA_psdUrid_synth"/>
    <property type="match status" value="1"/>
</dbReference>
<feature type="binding site" evidence="4 6">
    <location>
        <position position="111"/>
    </location>
    <ligand>
        <name>substrate</name>
    </ligand>
</feature>
<evidence type="ECO:0000256" key="7">
    <source>
        <dbReference type="RuleBase" id="RU003792"/>
    </source>
</evidence>
<comment type="caution">
    <text evidence="9">The sequence shown here is derived from an EMBL/GenBank/DDBJ whole genome shotgun (WGS) entry which is preliminary data.</text>
</comment>
<keyword evidence="3 4" id="KW-0413">Isomerase</keyword>
<dbReference type="Gene3D" id="3.30.70.660">
    <property type="entry name" value="Pseudouridine synthase I, catalytic domain, C-terminal subdomain"/>
    <property type="match status" value="1"/>
</dbReference>
<sequence length="261" mass="28489">MPRYALRIEYFGAPFAGWQRQAGQPSVQGALEAALARLDPGPHNVAAAGRTDAGVHAWGQVAHCDMGKDWDPFRLSEALNFHLRPHPVAVTACARVADDWHARFSARERGYLYRILQRRAPLVLSEGRAWRVGFPLDVAEMAEGAAHLVGRHDFTTFRSSMCQADSPVRTLDVLEVRRAQGPEGTEIHVIARARSFLHNQVRSLVGSLERVGAGAWAPERMAEALAARDRAACGPVAPPEGLYLTHASYDPDPFGSAATGR</sequence>
<dbReference type="Gene3D" id="3.30.70.580">
    <property type="entry name" value="Pseudouridine synthase I, catalytic domain, N-terminal subdomain"/>
    <property type="match status" value="1"/>
</dbReference>